<evidence type="ECO:0000313" key="2">
    <source>
        <dbReference type="Proteomes" id="UP001285521"/>
    </source>
</evidence>
<proteinExistence type="predicted"/>
<sequence>MTTTALQWWETPPEPGKMISARPATSADIRAEIIIGSGCRSPADSAARSDLQIFSSKTN</sequence>
<dbReference type="Proteomes" id="UP001285521">
    <property type="component" value="Unassembled WGS sequence"/>
</dbReference>
<reference evidence="1 2" key="1">
    <citation type="submission" date="2023-11" db="EMBL/GenBank/DDBJ databases">
        <title>Lentzea sokolovensis, sp. nov., Lentzea kristufkii, sp. nov., and Lentzea miocenensis, sp. nov., rare actinobacteria from Sokolov Coal Basin, Miocene lacustrine sediment, Czech Republic.</title>
        <authorList>
            <person name="Lara A."/>
            <person name="Kotroba L."/>
            <person name="Nouioui I."/>
            <person name="Neumann-Schaal M."/>
            <person name="Mast Y."/>
            <person name="Chronakova A."/>
        </authorList>
    </citation>
    <scope>NUCLEOTIDE SEQUENCE [LARGE SCALE GENOMIC DNA]</scope>
    <source>
        <strain evidence="1 2">BCCO 10_0856</strain>
    </source>
</reference>
<name>A0ABU4TCU7_9PSEU</name>
<protein>
    <submittedName>
        <fullName evidence="1">Uncharacterized protein</fullName>
    </submittedName>
</protein>
<dbReference type="RefSeq" id="WP_319971013.1">
    <property type="nucleotide sequence ID" value="NZ_JAXAVW010000040.1"/>
</dbReference>
<keyword evidence="2" id="KW-1185">Reference proteome</keyword>
<gene>
    <name evidence="1" type="ORF">SK803_37895</name>
</gene>
<dbReference type="EMBL" id="JAXAVW010000040">
    <property type="protein sequence ID" value="MDX8036001.1"/>
    <property type="molecule type" value="Genomic_DNA"/>
</dbReference>
<comment type="caution">
    <text evidence="1">The sequence shown here is derived from an EMBL/GenBank/DDBJ whole genome shotgun (WGS) entry which is preliminary data.</text>
</comment>
<organism evidence="1 2">
    <name type="scientific">Lentzea miocenica</name>
    <dbReference type="NCBI Taxonomy" id="3095431"/>
    <lineage>
        <taxon>Bacteria</taxon>
        <taxon>Bacillati</taxon>
        <taxon>Actinomycetota</taxon>
        <taxon>Actinomycetes</taxon>
        <taxon>Pseudonocardiales</taxon>
        <taxon>Pseudonocardiaceae</taxon>
        <taxon>Lentzea</taxon>
    </lineage>
</organism>
<evidence type="ECO:0000313" key="1">
    <source>
        <dbReference type="EMBL" id="MDX8036001.1"/>
    </source>
</evidence>
<accession>A0ABU4TCU7</accession>